<dbReference type="InterPro" id="IPR012296">
    <property type="entry name" value="Nuclease_put_TT1808"/>
</dbReference>
<dbReference type="SUPFAM" id="SSF52980">
    <property type="entry name" value="Restriction endonuclease-like"/>
    <property type="match status" value="1"/>
</dbReference>
<name>A0A6N8EHH7_9GAMM</name>
<gene>
    <name evidence="2" type="ORF">GJ668_12750</name>
</gene>
<dbReference type="RefSeq" id="WP_155450533.1">
    <property type="nucleotide sequence ID" value="NZ_WNKT01000028.1"/>
</dbReference>
<dbReference type="Pfam" id="PF05685">
    <property type="entry name" value="Uma2"/>
    <property type="match status" value="1"/>
</dbReference>
<dbReference type="Gene3D" id="3.90.1570.10">
    <property type="entry name" value="tt1808, chain A"/>
    <property type="match status" value="1"/>
</dbReference>
<feature type="domain" description="Putative restriction endonuclease" evidence="1">
    <location>
        <begin position="13"/>
        <end position="160"/>
    </location>
</feature>
<reference evidence="2 3" key="1">
    <citation type="submission" date="2019-11" db="EMBL/GenBank/DDBJ databases">
        <title>Whole-genome sequence of the anaerobic purple sulfur bacterium Allochromatium palmeri DSM 15591.</title>
        <authorList>
            <person name="Kyndt J.A."/>
            <person name="Meyer T.E."/>
        </authorList>
    </citation>
    <scope>NUCLEOTIDE SEQUENCE [LARGE SCALE GENOMIC DNA]</scope>
    <source>
        <strain evidence="2 3">DSM 15591</strain>
    </source>
</reference>
<keyword evidence="2" id="KW-0378">Hydrolase</keyword>
<evidence type="ECO:0000313" key="2">
    <source>
        <dbReference type="EMBL" id="MTW21957.1"/>
    </source>
</evidence>
<dbReference type="OrthoDB" id="26750at2"/>
<dbReference type="CDD" id="cd06260">
    <property type="entry name" value="DUF820-like"/>
    <property type="match status" value="1"/>
</dbReference>
<protein>
    <submittedName>
        <fullName evidence="2">Uma2 family endonuclease</fullName>
    </submittedName>
</protein>
<evidence type="ECO:0000259" key="1">
    <source>
        <dbReference type="Pfam" id="PF05685"/>
    </source>
</evidence>
<keyword evidence="2" id="KW-0540">Nuclease</keyword>
<comment type="caution">
    <text evidence="2">The sequence shown here is derived from an EMBL/GenBank/DDBJ whole genome shotgun (WGS) entry which is preliminary data.</text>
</comment>
<dbReference type="AlphaFoldDB" id="A0A6N8EHH7"/>
<dbReference type="InterPro" id="IPR011335">
    <property type="entry name" value="Restrct_endonuc-II-like"/>
</dbReference>
<evidence type="ECO:0000313" key="3">
    <source>
        <dbReference type="Proteomes" id="UP000434044"/>
    </source>
</evidence>
<keyword evidence="3" id="KW-1185">Reference proteome</keyword>
<dbReference type="PANTHER" id="PTHR36558">
    <property type="entry name" value="GLR1098 PROTEIN"/>
    <property type="match status" value="1"/>
</dbReference>
<proteinExistence type="predicted"/>
<dbReference type="EMBL" id="WNKT01000028">
    <property type="protein sequence ID" value="MTW21957.1"/>
    <property type="molecule type" value="Genomic_DNA"/>
</dbReference>
<sequence length="187" mass="21169">MPAPNLSPAISVDEYLAGEETAELRHEYINGQVYAMTGASDRHGIIVSNLVATLRPLVRGHGCQLFASDMKLRLQIAGQDIFYYPDLLLSCAPDDRETYYRTKPCVIVEVLSPSTERLDRREKFLSYITLPSLQDYLLVSQTERAIWHHRRSCDWHAERVTEGSLTLDCLGIGLPLSLIYEELDALD</sequence>
<dbReference type="InterPro" id="IPR008538">
    <property type="entry name" value="Uma2"/>
</dbReference>
<dbReference type="Proteomes" id="UP000434044">
    <property type="component" value="Unassembled WGS sequence"/>
</dbReference>
<dbReference type="GO" id="GO:0004519">
    <property type="term" value="F:endonuclease activity"/>
    <property type="evidence" value="ECO:0007669"/>
    <property type="project" value="UniProtKB-KW"/>
</dbReference>
<organism evidence="2 3">
    <name type="scientific">Allochromatium palmeri</name>
    <dbReference type="NCBI Taxonomy" id="231048"/>
    <lineage>
        <taxon>Bacteria</taxon>
        <taxon>Pseudomonadati</taxon>
        <taxon>Pseudomonadota</taxon>
        <taxon>Gammaproteobacteria</taxon>
        <taxon>Chromatiales</taxon>
        <taxon>Chromatiaceae</taxon>
        <taxon>Allochromatium</taxon>
    </lineage>
</organism>
<keyword evidence="2" id="KW-0255">Endonuclease</keyword>
<accession>A0A6N8EHH7</accession>
<dbReference type="PANTHER" id="PTHR36558:SF1">
    <property type="entry name" value="RESTRICTION ENDONUCLEASE DOMAIN-CONTAINING PROTEIN-RELATED"/>
    <property type="match status" value="1"/>
</dbReference>